<proteinExistence type="predicted"/>
<dbReference type="PANTHER" id="PTHR14494:SF0">
    <property type="entry name" value="ALADIN"/>
    <property type="match status" value="1"/>
</dbReference>
<organism evidence="1">
    <name type="scientific">Amorphochlora amoebiformis</name>
    <dbReference type="NCBI Taxonomy" id="1561963"/>
    <lineage>
        <taxon>Eukaryota</taxon>
        <taxon>Sar</taxon>
        <taxon>Rhizaria</taxon>
        <taxon>Cercozoa</taxon>
        <taxon>Chlorarachniophyceae</taxon>
        <taxon>Amorphochlora</taxon>
    </lineage>
</organism>
<dbReference type="AlphaFoldDB" id="A0A7S0D9J5"/>
<dbReference type="SUPFAM" id="SSF82171">
    <property type="entry name" value="DPP6 N-terminal domain-like"/>
    <property type="match status" value="1"/>
</dbReference>
<sequence length="125" mass="13773">MSPAVKTLKNRMVIDLERDPKAPMGVGGIGHDIEWSPTSERLAVSFKESNTDLIAVFGTSWGTLPSFQPLGYIRGPPSRFPKGKNMPIHMKFRPNCKGGALLAVCWAEGQISIYPLLFQSTTRVK</sequence>
<gene>
    <name evidence="1" type="ORF">LAMO00422_LOCUS9295</name>
</gene>
<dbReference type="InterPro" id="IPR045139">
    <property type="entry name" value="Aladin"/>
</dbReference>
<reference evidence="1" key="1">
    <citation type="submission" date="2021-01" db="EMBL/GenBank/DDBJ databases">
        <authorList>
            <person name="Corre E."/>
            <person name="Pelletier E."/>
            <person name="Niang G."/>
            <person name="Scheremetjew M."/>
            <person name="Finn R."/>
            <person name="Kale V."/>
            <person name="Holt S."/>
            <person name="Cochrane G."/>
            <person name="Meng A."/>
            <person name="Brown T."/>
            <person name="Cohen L."/>
        </authorList>
    </citation>
    <scope>NUCLEOTIDE SEQUENCE</scope>
    <source>
        <strain evidence="1">CCMP2058</strain>
    </source>
</reference>
<evidence type="ECO:0008006" key="2">
    <source>
        <dbReference type="Google" id="ProtNLM"/>
    </source>
</evidence>
<dbReference type="GO" id="GO:0006913">
    <property type="term" value="P:nucleocytoplasmic transport"/>
    <property type="evidence" value="ECO:0007669"/>
    <property type="project" value="TreeGrafter"/>
</dbReference>
<accession>A0A7S0D9J5</accession>
<name>A0A7S0D9J5_9EUKA</name>
<protein>
    <recommendedName>
        <fullName evidence="2">Anaphase-promoting complex subunit 4 WD40 domain-containing protein</fullName>
    </recommendedName>
</protein>
<evidence type="ECO:0000313" key="1">
    <source>
        <dbReference type="EMBL" id="CAD8447911.1"/>
    </source>
</evidence>
<dbReference type="EMBL" id="HBEM01013469">
    <property type="protein sequence ID" value="CAD8447911.1"/>
    <property type="molecule type" value="Transcribed_RNA"/>
</dbReference>
<dbReference type="PANTHER" id="PTHR14494">
    <property type="entry name" value="ALADIN/ADRACALIN/AAAS"/>
    <property type="match status" value="1"/>
</dbReference>
<dbReference type="GO" id="GO:0005643">
    <property type="term" value="C:nuclear pore"/>
    <property type="evidence" value="ECO:0007669"/>
    <property type="project" value="TreeGrafter"/>
</dbReference>